<keyword evidence="3 6" id="KW-0479">Metal-binding</keyword>
<reference evidence="8 9" key="1">
    <citation type="submission" date="2019-09" db="EMBL/GenBank/DDBJ databases">
        <authorList>
            <person name="Park J.-S."/>
            <person name="Choi H.-J."/>
        </authorList>
    </citation>
    <scope>NUCLEOTIDE SEQUENCE [LARGE SCALE GENOMIC DNA]</scope>
    <source>
        <strain evidence="8 9">176SS1-4</strain>
    </source>
</reference>
<dbReference type="EMBL" id="VYQE01000001">
    <property type="protein sequence ID" value="KAA9010347.1"/>
    <property type="molecule type" value="Genomic_DNA"/>
</dbReference>
<keyword evidence="8" id="KW-0456">Lyase</keyword>
<name>A0A5J5GQL0_9RHOB</name>
<evidence type="ECO:0000256" key="3">
    <source>
        <dbReference type="ARBA" id="ARBA00022723"/>
    </source>
</evidence>
<dbReference type="RefSeq" id="WP_150443833.1">
    <property type="nucleotide sequence ID" value="NZ_VYQE01000001.1"/>
</dbReference>
<organism evidence="8 9">
    <name type="scientific">Histidinibacterium aquaticum</name>
    <dbReference type="NCBI Taxonomy" id="2613962"/>
    <lineage>
        <taxon>Bacteria</taxon>
        <taxon>Pseudomonadati</taxon>
        <taxon>Pseudomonadota</taxon>
        <taxon>Alphaproteobacteria</taxon>
        <taxon>Rhodobacterales</taxon>
        <taxon>Paracoccaceae</taxon>
        <taxon>Histidinibacterium</taxon>
    </lineage>
</organism>
<evidence type="ECO:0000256" key="2">
    <source>
        <dbReference type="ARBA" id="ARBA00005568"/>
    </source>
</evidence>
<dbReference type="Gene3D" id="3.20.20.60">
    <property type="entry name" value="Phosphoenolpyruvate-binding domains"/>
    <property type="match status" value="1"/>
</dbReference>
<comment type="cofactor">
    <cofactor evidence="1">
        <name>Mg(2+)</name>
        <dbReference type="ChEBI" id="CHEBI:18420"/>
    </cofactor>
</comment>
<comment type="similarity">
    <text evidence="2">Belongs to the HpcH/HpaI aldolase family.</text>
</comment>
<evidence type="ECO:0000313" key="8">
    <source>
        <dbReference type="EMBL" id="KAA9010347.1"/>
    </source>
</evidence>
<dbReference type="AlphaFoldDB" id="A0A5J5GQL0"/>
<dbReference type="InterPro" id="IPR011206">
    <property type="entry name" value="Citrate_lyase_beta/mcl1/mcl2"/>
</dbReference>
<evidence type="ECO:0000256" key="5">
    <source>
        <dbReference type="PIRSR" id="PIRSR015582-1"/>
    </source>
</evidence>
<feature type="binding site" evidence="6">
    <location>
        <position position="127"/>
    </location>
    <ligand>
        <name>Mg(2+)</name>
        <dbReference type="ChEBI" id="CHEBI:18420"/>
    </ligand>
</feature>
<evidence type="ECO:0000259" key="7">
    <source>
        <dbReference type="Pfam" id="PF03328"/>
    </source>
</evidence>
<keyword evidence="9" id="KW-1185">Reference proteome</keyword>
<feature type="binding site" evidence="6">
    <location>
        <position position="153"/>
    </location>
    <ligand>
        <name>Mg(2+)</name>
        <dbReference type="ChEBI" id="CHEBI:18420"/>
    </ligand>
</feature>
<gene>
    <name evidence="8" type="ORF">F3S47_03620</name>
</gene>
<feature type="domain" description="HpcH/HpaI aldolase/citrate lyase" evidence="7">
    <location>
        <begin position="4"/>
        <end position="220"/>
    </location>
</feature>
<dbReference type="PANTHER" id="PTHR32308:SF10">
    <property type="entry name" value="CITRATE LYASE SUBUNIT BETA"/>
    <property type="match status" value="1"/>
</dbReference>
<evidence type="ECO:0000256" key="1">
    <source>
        <dbReference type="ARBA" id="ARBA00001946"/>
    </source>
</evidence>
<comment type="caution">
    <text evidence="8">The sequence shown here is derived from an EMBL/GenBank/DDBJ whole genome shotgun (WGS) entry which is preliminary data.</text>
</comment>
<dbReference type="InterPro" id="IPR005000">
    <property type="entry name" value="Aldolase/citrate-lyase_domain"/>
</dbReference>
<dbReference type="GO" id="GO:0000287">
    <property type="term" value="F:magnesium ion binding"/>
    <property type="evidence" value="ECO:0007669"/>
    <property type="project" value="TreeGrafter"/>
</dbReference>
<dbReference type="InterPro" id="IPR015813">
    <property type="entry name" value="Pyrv/PenolPyrv_kinase-like_dom"/>
</dbReference>
<protein>
    <submittedName>
        <fullName evidence="8">CoA ester lyase</fullName>
    </submittedName>
</protein>
<evidence type="ECO:0000256" key="4">
    <source>
        <dbReference type="ARBA" id="ARBA00022842"/>
    </source>
</evidence>
<keyword evidence="4 6" id="KW-0460">Magnesium</keyword>
<accession>A0A5J5GQL0</accession>
<dbReference type="PIRSF" id="PIRSF015582">
    <property type="entry name" value="Cit_lyase_B"/>
    <property type="match status" value="1"/>
</dbReference>
<evidence type="ECO:0000256" key="6">
    <source>
        <dbReference type="PIRSR" id="PIRSR015582-2"/>
    </source>
</evidence>
<dbReference type="Pfam" id="PF03328">
    <property type="entry name" value="HpcH_HpaI"/>
    <property type="match status" value="1"/>
</dbReference>
<dbReference type="GO" id="GO:0016829">
    <property type="term" value="F:lyase activity"/>
    <property type="evidence" value="ECO:0007669"/>
    <property type="project" value="UniProtKB-KW"/>
</dbReference>
<evidence type="ECO:0000313" key="9">
    <source>
        <dbReference type="Proteomes" id="UP000326554"/>
    </source>
</evidence>
<feature type="binding site" evidence="5">
    <location>
        <position position="127"/>
    </location>
    <ligand>
        <name>substrate</name>
    </ligand>
</feature>
<feature type="binding site" evidence="5">
    <location>
        <position position="65"/>
    </location>
    <ligand>
        <name>substrate</name>
    </ligand>
</feature>
<dbReference type="SUPFAM" id="SSF51621">
    <property type="entry name" value="Phosphoenolpyruvate/pyruvate domain"/>
    <property type="match status" value="1"/>
</dbReference>
<dbReference type="Proteomes" id="UP000326554">
    <property type="component" value="Unassembled WGS sequence"/>
</dbReference>
<dbReference type="GO" id="GO:0006107">
    <property type="term" value="P:oxaloacetate metabolic process"/>
    <property type="evidence" value="ECO:0007669"/>
    <property type="project" value="TreeGrafter"/>
</dbReference>
<dbReference type="InterPro" id="IPR040442">
    <property type="entry name" value="Pyrv_kinase-like_dom_sf"/>
</dbReference>
<dbReference type="PANTHER" id="PTHR32308">
    <property type="entry name" value="LYASE BETA SUBUNIT, PUTATIVE (AFU_ORTHOLOGUE AFUA_4G13030)-RELATED"/>
    <property type="match status" value="1"/>
</dbReference>
<sequence length="293" mass="31029">MSWRSLLYVPANVTRFVEKAQSRGADALILDLEDSVPLREKDGARACLVEHWDRLAGGPADLMVRINADLIEASRDLDAVVRPGLRAVYVPKARGASMISWIAETLDRLESERGLSPGTVNLVPLLEGPGAIEKAYEIASGPRVAALALGAEDYATACGMEPSHEALLYARQRLVAAARSAGVAPLGLLDSVARLDHDDLTALVRRSRAFGFVGASAIHPGTIAALNGGFIPGPESIAWAEAVLRTLEASCAEGRGAAVLDGRMIDAPMAQRARAILAQATERNLQTEPPEAS</sequence>
<proteinExistence type="inferred from homology"/>